<keyword evidence="4" id="KW-0547">Nucleotide-binding</keyword>
<keyword evidence="11" id="KW-1185">Reference proteome</keyword>
<dbReference type="InterPro" id="IPR013444">
    <property type="entry name" value="Helicase_Cas3_CRISPR-ass_Anaes"/>
</dbReference>
<evidence type="ECO:0000313" key="10">
    <source>
        <dbReference type="EMBL" id="RKS68274.1"/>
    </source>
</evidence>
<evidence type="ECO:0000256" key="5">
    <source>
        <dbReference type="ARBA" id="ARBA00022801"/>
    </source>
</evidence>
<organism evidence="10 11">
    <name type="scientific">Actinomadura pelletieri DSM 43383</name>
    <dbReference type="NCBI Taxonomy" id="1120940"/>
    <lineage>
        <taxon>Bacteria</taxon>
        <taxon>Bacillati</taxon>
        <taxon>Actinomycetota</taxon>
        <taxon>Actinomycetes</taxon>
        <taxon>Streptosporangiales</taxon>
        <taxon>Thermomonosporaceae</taxon>
        <taxon>Actinomadura</taxon>
    </lineage>
</organism>
<dbReference type="GO" id="GO:0016787">
    <property type="term" value="F:hydrolase activity"/>
    <property type="evidence" value="ECO:0007669"/>
    <property type="project" value="UniProtKB-KW"/>
</dbReference>
<dbReference type="GO" id="GO:0004386">
    <property type="term" value="F:helicase activity"/>
    <property type="evidence" value="ECO:0007669"/>
    <property type="project" value="UniProtKB-KW"/>
</dbReference>
<comment type="caution">
    <text evidence="10">The sequence shown here is derived from an EMBL/GenBank/DDBJ whole genome shotgun (WGS) entry which is preliminary data.</text>
</comment>
<evidence type="ECO:0000256" key="1">
    <source>
        <dbReference type="ARBA" id="ARBA00006847"/>
    </source>
</evidence>
<dbReference type="GO" id="GO:0051607">
    <property type="term" value="P:defense response to virus"/>
    <property type="evidence" value="ECO:0007669"/>
    <property type="project" value="UniProtKB-KW"/>
</dbReference>
<reference evidence="10 11" key="1">
    <citation type="submission" date="2018-10" db="EMBL/GenBank/DDBJ databases">
        <title>Genomic Encyclopedia of Archaeal and Bacterial Type Strains, Phase II (KMG-II): from individual species to whole genera.</title>
        <authorList>
            <person name="Goeker M."/>
        </authorList>
    </citation>
    <scope>NUCLEOTIDE SEQUENCE [LARGE SCALE GENOMIC DNA]</scope>
    <source>
        <strain evidence="10 11">DSM 43383</strain>
    </source>
</reference>
<dbReference type="InterPro" id="IPR038257">
    <property type="entry name" value="CRISPR-assoc_Cas3_HD_sf"/>
</dbReference>
<dbReference type="Gene3D" id="1.10.3210.30">
    <property type="match status" value="1"/>
</dbReference>
<keyword evidence="8" id="KW-0051">Antiviral defense</keyword>
<dbReference type="Pfam" id="PF04851">
    <property type="entry name" value="ResIII"/>
    <property type="match status" value="1"/>
</dbReference>
<dbReference type="SUPFAM" id="SSF109604">
    <property type="entry name" value="HD-domain/PDEase-like"/>
    <property type="match status" value="1"/>
</dbReference>
<evidence type="ECO:0000256" key="3">
    <source>
        <dbReference type="ARBA" id="ARBA00022723"/>
    </source>
</evidence>
<evidence type="ECO:0000256" key="2">
    <source>
        <dbReference type="ARBA" id="ARBA00009046"/>
    </source>
</evidence>
<dbReference type="EMBL" id="RBWU01000008">
    <property type="protein sequence ID" value="RKS68274.1"/>
    <property type="molecule type" value="Genomic_DNA"/>
</dbReference>
<dbReference type="Gene3D" id="3.40.50.300">
    <property type="entry name" value="P-loop containing nucleotide triphosphate hydrolases"/>
    <property type="match status" value="2"/>
</dbReference>
<evidence type="ECO:0000259" key="9">
    <source>
        <dbReference type="PROSITE" id="PS51643"/>
    </source>
</evidence>
<dbReference type="NCBIfam" id="TIGR02621">
    <property type="entry name" value="cas3_GSU0051"/>
    <property type="match status" value="1"/>
</dbReference>
<keyword evidence="7" id="KW-0067">ATP-binding</keyword>
<keyword evidence="6 10" id="KW-0347">Helicase</keyword>
<dbReference type="SUPFAM" id="SSF52540">
    <property type="entry name" value="P-loop containing nucleoside triphosphate hydrolases"/>
    <property type="match status" value="1"/>
</dbReference>
<dbReference type="Proteomes" id="UP000274601">
    <property type="component" value="Unassembled WGS sequence"/>
</dbReference>
<feature type="domain" description="HD Cas3-type" evidence="9">
    <location>
        <begin position="732"/>
        <end position="925"/>
    </location>
</feature>
<keyword evidence="5" id="KW-0378">Hydrolase</keyword>
<comment type="similarity">
    <text evidence="1">In the N-terminal section; belongs to the CRISPR-associated nuclease Cas3-HD family.</text>
</comment>
<evidence type="ECO:0000256" key="6">
    <source>
        <dbReference type="ARBA" id="ARBA00022806"/>
    </source>
</evidence>
<keyword evidence="10" id="KW-0540">Nuclease</keyword>
<dbReference type="InterPro" id="IPR006483">
    <property type="entry name" value="CRISPR-assoc_Cas3_HD"/>
</dbReference>
<evidence type="ECO:0000256" key="4">
    <source>
        <dbReference type="ARBA" id="ARBA00022741"/>
    </source>
</evidence>
<evidence type="ECO:0000313" key="11">
    <source>
        <dbReference type="Proteomes" id="UP000274601"/>
    </source>
</evidence>
<dbReference type="RefSeq" id="WP_121438195.1">
    <property type="nucleotide sequence ID" value="NZ_RBWU01000008.1"/>
</dbReference>
<dbReference type="GO" id="GO:0004519">
    <property type="term" value="F:endonuclease activity"/>
    <property type="evidence" value="ECO:0007669"/>
    <property type="project" value="UniProtKB-KW"/>
</dbReference>
<dbReference type="InterPro" id="IPR027417">
    <property type="entry name" value="P-loop_NTPase"/>
</dbReference>
<dbReference type="OrthoDB" id="9810236at2"/>
<dbReference type="Pfam" id="PF22590">
    <property type="entry name" value="Cas3-like_C_2"/>
    <property type="match status" value="1"/>
</dbReference>
<keyword evidence="3" id="KW-0479">Metal-binding</keyword>
<dbReference type="InterPro" id="IPR006935">
    <property type="entry name" value="Helicase/UvrB_N"/>
</dbReference>
<sequence length="934" mass="102092">MVFTADGFAEFVYEVHGHRPFPWQRALVERVLREGRWPDALDVPTGLGKTSIIDVFAFVAAARPQVARRRLFFVVDRRLIVDEAYDHAAHLARALREPAGPWTRRVAEALRQPGDSMPLQVTRMRGGVTWSWLWLERPDRFAVVVGTIDQVGSRLLFRGYGVGEHLRSIDAALVGTNSLIVVDEAHLAAPFEATVRALRAHESGGPVPTLITMSATTSGADDGRVHRISGDDEAHEVAGRRLRADRRLHLLQPRVTKNNASSAIPGLLVAWATALAGSEGSGAVVGVICNTVARARAAFEQIPDSRFDRVLLTGRTRPLDAAYLLDRYYDRIRAGRARGDGRPLIVVATQTIEVGANIDLDVLVTESADLAAIVQRLGRLNRLGDRDRSHAVVVHDSSTGTEDPVYGAARQATWSWLCEQTEPISRNKPGELGDGLPVHPLALRALTGALSEQRKVTMRAESSYIPALTEDVLDAWTRTSPAPHPDPPVAPYLHGLRRGQPDVSIVWRSGLPDDPSRWGEVLQAVPPTTEEAVDVPLAAIRRWLGGQGDTAVSALEGQFDDLPLPTEEGLIGVRYHGHDRTVVPVTVLDINPGDTIVVSGDRGGCDRYGWHPASKEPVTDLADLAERRGHPLLRIRPELLDTLRDYHPDLFAAFADLITLISDAQDPPPPASIRRALPCPDNDALPFLRNLQTLSAGCTLVPLAELGERLPVLLAGRGGGLRGDEGSLESSTAAQQIGLVEHQEAVAARAEEFARNLGLPEPLRVVVTAAARHHDEGKRDERFQAMLHQRPLRAFLPGGPLLAKSGMDPADRAAFRRARILAEYPAGLRHEALSARIVQAIGPADDLLIHLVAAHHGRGRPLLPPTHDPAPGTVRIDHNGTKAELDADHTIDWDGPRRFHELNRTYGRWHLALLETIVRLADIWCSEHPDENTP</sequence>
<dbReference type="GO" id="GO:0005524">
    <property type="term" value="F:ATP binding"/>
    <property type="evidence" value="ECO:0007669"/>
    <property type="project" value="UniProtKB-KW"/>
</dbReference>
<dbReference type="PROSITE" id="PS51643">
    <property type="entry name" value="HD_CAS3"/>
    <property type="match status" value="1"/>
</dbReference>
<dbReference type="AlphaFoldDB" id="A0A495QAD0"/>
<keyword evidence="10" id="KW-0255">Endonuclease</keyword>
<dbReference type="GO" id="GO:0046872">
    <property type="term" value="F:metal ion binding"/>
    <property type="evidence" value="ECO:0007669"/>
    <property type="project" value="UniProtKB-KW"/>
</dbReference>
<evidence type="ECO:0000256" key="7">
    <source>
        <dbReference type="ARBA" id="ARBA00022840"/>
    </source>
</evidence>
<dbReference type="Pfam" id="PF18019">
    <property type="entry name" value="Cas3_HD"/>
    <property type="match status" value="1"/>
</dbReference>
<name>A0A495QAD0_9ACTN</name>
<gene>
    <name evidence="10" type="ORF">BZB76_6535</name>
</gene>
<accession>A0A495QAD0</accession>
<evidence type="ECO:0000256" key="8">
    <source>
        <dbReference type="ARBA" id="ARBA00023118"/>
    </source>
</evidence>
<dbReference type="InterPro" id="IPR054712">
    <property type="entry name" value="Cas3-like_dom"/>
</dbReference>
<comment type="similarity">
    <text evidence="2">In the central section; belongs to the CRISPR-associated helicase Cas3 family.</text>
</comment>
<dbReference type="GO" id="GO:0003677">
    <property type="term" value="F:DNA binding"/>
    <property type="evidence" value="ECO:0007669"/>
    <property type="project" value="InterPro"/>
</dbReference>
<proteinExistence type="inferred from homology"/>
<protein>
    <submittedName>
        <fullName evidence="10">CRISPR-associated endonuclease/helicase Cas3</fullName>
    </submittedName>
</protein>